<dbReference type="KEGG" id="rpe:RPE_4305"/>
<dbReference type="InterPro" id="IPR012000">
    <property type="entry name" value="Thiamin_PyroP_enz_cen_dom"/>
</dbReference>
<dbReference type="Pfam" id="PF00205">
    <property type="entry name" value="TPP_enzyme_M"/>
    <property type="match status" value="1"/>
</dbReference>
<dbReference type="InterPro" id="IPR011766">
    <property type="entry name" value="TPP_enzyme_TPP-bd"/>
</dbReference>
<protein>
    <submittedName>
        <fullName evidence="8">Thiamine pyrophosphate enzyme domain protein TPP-binding protein</fullName>
    </submittedName>
</protein>
<evidence type="ECO:0000256" key="1">
    <source>
        <dbReference type="ARBA" id="ARBA00007812"/>
    </source>
</evidence>
<dbReference type="InterPro" id="IPR029061">
    <property type="entry name" value="THDP-binding"/>
</dbReference>
<dbReference type="Gene3D" id="3.40.50.970">
    <property type="match status" value="2"/>
</dbReference>
<dbReference type="GO" id="GO:0019752">
    <property type="term" value="P:carboxylic acid metabolic process"/>
    <property type="evidence" value="ECO:0007669"/>
    <property type="project" value="UniProtKB-ARBA"/>
</dbReference>
<gene>
    <name evidence="8" type="ordered locus">RPE_4305</name>
</gene>
<evidence type="ECO:0000259" key="5">
    <source>
        <dbReference type="Pfam" id="PF00205"/>
    </source>
</evidence>
<evidence type="ECO:0000256" key="2">
    <source>
        <dbReference type="ARBA" id="ARBA00023052"/>
    </source>
</evidence>
<dbReference type="SUPFAM" id="SSF52467">
    <property type="entry name" value="DHS-like NAD/FAD-binding domain"/>
    <property type="match status" value="1"/>
</dbReference>
<dbReference type="NCBIfam" id="NF005485">
    <property type="entry name" value="PRK07092.1"/>
    <property type="match status" value="1"/>
</dbReference>
<dbReference type="Pfam" id="PF02776">
    <property type="entry name" value="TPP_enzyme_N"/>
    <property type="match status" value="1"/>
</dbReference>
<reference evidence="8" key="1">
    <citation type="submission" date="2006-09" db="EMBL/GenBank/DDBJ databases">
        <title>Complete sequence of Rhodopseudomonas palustris BisA53.</title>
        <authorList>
            <consortium name="US DOE Joint Genome Institute"/>
            <person name="Copeland A."/>
            <person name="Lucas S."/>
            <person name="Lapidus A."/>
            <person name="Barry K."/>
            <person name="Detter J.C."/>
            <person name="Glavina del Rio T."/>
            <person name="Hammon N."/>
            <person name="Israni S."/>
            <person name="Dalin E."/>
            <person name="Tice H."/>
            <person name="Pitluck S."/>
            <person name="Chain P."/>
            <person name="Malfatti S."/>
            <person name="Shin M."/>
            <person name="Vergez L."/>
            <person name="Schmutz J."/>
            <person name="Larimer F."/>
            <person name="Land M."/>
            <person name="Hauser L."/>
            <person name="Pelletier D.A."/>
            <person name="Kyrpides N."/>
            <person name="Kim E."/>
            <person name="Harwood C.S."/>
            <person name="Oda Y."/>
            <person name="Richardson P."/>
        </authorList>
    </citation>
    <scope>NUCLEOTIDE SEQUENCE [LARGE SCALE GENOMIC DNA]</scope>
    <source>
        <strain evidence="8">BisA53</strain>
    </source>
</reference>
<dbReference type="InterPro" id="IPR000399">
    <property type="entry name" value="TPP-bd_CS"/>
</dbReference>
<dbReference type="GO" id="GO:0050660">
    <property type="term" value="F:flavin adenine dinucleotide binding"/>
    <property type="evidence" value="ECO:0007669"/>
    <property type="project" value="TreeGrafter"/>
</dbReference>
<dbReference type="CDD" id="cd02002">
    <property type="entry name" value="TPP_BFDC"/>
    <property type="match status" value="1"/>
</dbReference>
<organism evidence="8">
    <name type="scientific">Rhodopseudomonas palustris (strain BisA53)</name>
    <dbReference type="NCBI Taxonomy" id="316055"/>
    <lineage>
        <taxon>Bacteria</taxon>
        <taxon>Pseudomonadati</taxon>
        <taxon>Pseudomonadota</taxon>
        <taxon>Alphaproteobacteria</taxon>
        <taxon>Hyphomicrobiales</taxon>
        <taxon>Nitrobacteraceae</taxon>
        <taxon>Rhodopseudomonas</taxon>
    </lineage>
</organism>
<dbReference type="InterPro" id="IPR045229">
    <property type="entry name" value="TPP_enz"/>
</dbReference>
<dbReference type="PANTHER" id="PTHR18968">
    <property type="entry name" value="THIAMINE PYROPHOSPHATE ENZYMES"/>
    <property type="match status" value="1"/>
</dbReference>
<dbReference type="PROSITE" id="PS00187">
    <property type="entry name" value="TPP_ENZYMES"/>
    <property type="match status" value="1"/>
</dbReference>
<feature type="domain" description="Thiamine pyrophosphate enzyme N-terminal TPP-binding" evidence="7">
    <location>
        <begin position="29"/>
        <end position="130"/>
    </location>
</feature>
<dbReference type="GO" id="GO:0030976">
    <property type="term" value="F:thiamine pyrophosphate binding"/>
    <property type="evidence" value="ECO:0007669"/>
    <property type="project" value="InterPro"/>
</dbReference>
<sequence>MQSITADHRRHFGETRLPAKKTPSTAAPTVKSVTFDLLRGFGVTTIFGNPGSTELPFLSDWPDDIDYVLGLQEASVIGMADGFAQATRNAGFANLHSAAGLGHALGAVYTAHRNATPLVIIAGQQARSLLPLDPFLHAERASEFPRPYVKYSVEPARAQDVPGAIARAYTTAMQPPCGPCFVSVTIDDWAQPAHALRPRRISREIAPDHDAMQALAAALVRSQNPALVVGPAIDRAQAVELMVRVAERTQAAVWVSPFSHRCSFPERHPLFCGFLHAAPNQLSEALREHDLVVVIGASVFTFHVEGFAAIFDGTTEIFQITDDPDAASTTPVGTSIVATMRPALEALLALLPETQRKAPAGRVLPPPPAAADPIAAEYLLHTLAQAMPADAALVEEAPSHRPAMQRCLPMRGQDSFYTMASGGLGFALPAAVGLALGQPGRRVVCLIGDGSAMYSIQALWTAAQRRLPLTVVVINNGGYGAMRSFSQVMQLCDVPGLELPGLDIVKIAQGFGCDAVQVTRSADLAAALARALAYDGVSLIDVVVDSAVPLLYARNDGGAR</sequence>
<feature type="domain" description="Thiamine pyrophosphate enzyme TPP-binding" evidence="6">
    <location>
        <begin position="401"/>
        <end position="542"/>
    </location>
</feature>
<dbReference type="HOGENOM" id="CLU_013748_3_1_5"/>
<dbReference type="SUPFAM" id="SSF52518">
    <property type="entry name" value="Thiamin diphosphate-binding fold (THDP-binding)"/>
    <property type="match status" value="2"/>
</dbReference>
<dbReference type="InterPro" id="IPR012001">
    <property type="entry name" value="Thiamin_PyroP_enz_TPP-bd_dom"/>
</dbReference>
<dbReference type="AlphaFoldDB" id="Q07IK5"/>
<feature type="region of interest" description="Disordered" evidence="4">
    <location>
        <begin position="1"/>
        <end position="25"/>
    </location>
</feature>
<accession>Q07IK5</accession>
<dbReference type="Pfam" id="PF02775">
    <property type="entry name" value="TPP_enzyme_C"/>
    <property type="match status" value="1"/>
</dbReference>
<dbReference type="InterPro" id="IPR029035">
    <property type="entry name" value="DHS-like_NAD/FAD-binding_dom"/>
</dbReference>
<dbReference type="GO" id="GO:0003984">
    <property type="term" value="F:acetolactate synthase activity"/>
    <property type="evidence" value="ECO:0007669"/>
    <property type="project" value="TreeGrafter"/>
</dbReference>
<keyword evidence="2 3" id="KW-0786">Thiamine pyrophosphate</keyword>
<dbReference type="CDD" id="cd07035">
    <property type="entry name" value="TPP_PYR_POX_like"/>
    <property type="match status" value="1"/>
</dbReference>
<comment type="similarity">
    <text evidence="1 3">Belongs to the TPP enzyme family.</text>
</comment>
<dbReference type="Gene3D" id="3.40.50.1220">
    <property type="entry name" value="TPP-binding domain"/>
    <property type="match status" value="1"/>
</dbReference>
<evidence type="ECO:0000259" key="6">
    <source>
        <dbReference type="Pfam" id="PF02775"/>
    </source>
</evidence>
<proteinExistence type="inferred from homology"/>
<name>Q07IK5_RHOP5</name>
<evidence type="ECO:0000313" key="8">
    <source>
        <dbReference type="EMBL" id="ABJ08229.1"/>
    </source>
</evidence>
<dbReference type="STRING" id="316055.RPE_4305"/>
<dbReference type="GO" id="GO:0000287">
    <property type="term" value="F:magnesium ion binding"/>
    <property type="evidence" value="ECO:0007669"/>
    <property type="project" value="InterPro"/>
</dbReference>
<evidence type="ECO:0000256" key="3">
    <source>
        <dbReference type="RuleBase" id="RU362132"/>
    </source>
</evidence>
<dbReference type="eggNOG" id="COG0028">
    <property type="taxonomic scope" value="Bacteria"/>
</dbReference>
<feature type="domain" description="Thiamine pyrophosphate enzyme central" evidence="5">
    <location>
        <begin position="213"/>
        <end position="347"/>
    </location>
</feature>
<evidence type="ECO:0000259" key="7">
    <source>
        <dbReference type="Pfam" id="PF02776"/>
    </source>
</evidence>
<dbReference type="PANTHER" id="PTHR18968:SF133">
    <property type="entry name" value="BENZOYLFORMATE DECARBOXYLASE"/>
    <property type="match status" value="1"/>
</dbReference>
<dbReference type="OrthoDB" id="9773408at2"/>
<dbReference type="EMBL" id="CP000463">
    <property type="protein sequence ID" value="ABJ08229.1"/>
    <property type="molecule type" value="Genomic_DNA"/>
</dbReference>
<evidence type="ECO:0000256" key="4">
    <source>
        <dbReference type="SAM" id="MobiDB-lite"/>
    </source>
</evidence>